<dbReference type="CDD" id="cd04481">
    <property type="entry name" value="RPA1_DBD_B_like"/>
    <property type="match status" value="1"/>
</dbReference>
<accession>A0ABQ8AXW6</accession>
<proteinExistence type="predicted"/>
<organism evidence="2 3">
    <name type="scientific">Brassica napus</name>
    <name type="common">Rape</name>
    <dbReference type="NCBI Taxonomy" id="3708"/>
    <lineage>
        <taxon>Eukaryota</taxon>
        <taxon>Viridiplantae</taxon>
        <taxon>Streptophyta</taxon>
        <taxon>Embryophyta</taxon>
        <taxon>Tracheophyta</taxon>
        <taxon>Spermatophyta</taxon>
        <taxon>Magnoliopsida</taxon>
        <taxon>eudicotyledons</taxon>
        <taxon>Gunneridae</taxon>
        <taxon>Pentapetalae</taxon>
        <taxon>rosids</taxon>
        <taxon>malvids</taxon>
        <taxon>Brassicales</taxon>
        <taxon>Brassicaceae</taxon>
        <taxon>Brassiceae</taxon>
        <taxon>Brassica</taxon>
    </lineage>
</organism>
<keyword evidence="3" id="KW-1185">Reference proteome</keyword>
<comment type="caution">
    <text evidence="2">The sequence shown here is derived from an EMBL/GenBank/DDBJ whole genome shotgun (WGS) entry which is preliminary data.</text>
</comment>
<evidence type="ECO:0000313" key="2">
    <source>
        <dbReference type="EMBL" id="KAH0897414.1"/>
    </source>
</evidence>
<dbReference type="Proteomes" id="UP000824890">
    <property type="component" value="Unassembled WGS sequence"/>
</dbReference>
<evidence type="ECO:0000259" key="1">
    <source>
        <dbReference type="Pfam" id="PF02721"/>
    </source>
</evidence>
<feature type="domain" description="Replication protein A 70 kDa DNA-binding subunit B/D first OB fold" evidence="1">
    <location>
        <begin position="161"/>
        <end position="221"/>
    </location>
</feature>
<evidence type="ECO:0000313" key="3">
    <source>
        <dbReference type="Proteomes" id="UP000824890"/>
    </source>
</evidence>
<dbReference type="EMBL" id="JAGKQM010000012">
    <property type="protein sequence ID" value="KAH0897414.1"/>
    <property type="molecule type" value="Genomic_DNA"/>
</dbReference>
<sequence length="354" mass="40011">MREDISIDGNPNALRDITNSSINITKDARTERRLKLLQKRNKTNLGITEVSQSEIVNVQSVGATQPVSARQIEGDSCDDLWDCSSNEGGEILSDSDTSDDITSEVTKRDAQKKYELVSKAEKAFAEITAAEGHPIAVEGDMAAADGVEPTIDEIKNYFDARYGSTIEATLYEEFEASNLITMDEGDCFEIHNFKVIHASSLTRLTRNRYHIEMTMSSVITKIQPLPYCNYYCFANFENVNRGLYHPKYTIGELEIYKEEMVDGIPGVLNHRIHFSLINIEFDQINCVAYGNIALQLYQYWNSTVATVVLCVLKFWRIEWGEGSLNHVGNYEGLSKMLFEPGIPEIQAFRMRIPN</sequence>
<protein>
    <recommendedName>
        <fullName evidence="1">Replication protein A 70 kDa DNA-binding subunit B/D first OB fold domain-containing protein</fullName>
    </recommendedName>
</protein>
<name>A0ABQ8AXW6_BRANA</name>
<dbReference type="Pfam" id="PF02721">
    <property type="entry name" value="DUF223"/>
    <property type="match status" value="1"/>
</dbReference>
<reference evidence="2 3" key="1">
    <citation type="submission" date="2021-05" db="EMBL/GenBank/DDBJ databases">
        <title>Genome Assembly of Synthetic Allotetraploid Brassica napus Reveals Homoeologous Exchanges between Subgenomes.</title>
        <authorList>
            <person name="Davis J.T."/>
        </authorList>
    </citation>
    <scope>NUCLEOTIDE SEQUENCE [LARGE SCALE GENOMIC DNA]</scope>
    <source>
        <strain evidence="3">cv. Da-Ae</strain>
        <tissue evidence="2">Seedling</tissue>
    </source>
</reference>
<gene>
    <name evidence="2" type="ORF">HID58_046982</name>
</gene>
<dbReference type="InterPro" id="IPR003871">
    <property type="entry name" value="RFA1B/D_OB_1st"/>
</dbReference>